<organism evidence="1 2">
    <name type="scientific">Phytophthora cactorum</name>
    <dbReference type="NCBI Taxonomy" id="29920"/>
    <lineage>
        <taxon>Eukaryota</taxon>
        <taxon>Sar</taxon>
        <taxon>Stramenopiles</taxon>
        <taxon>Oomycota</taxon>
        <taxon>Peronosporomycetes</taxon>
        <taxon>Peronosporales</taxon>
        <taxon>Peronosporaceae</taxon>
        <taxon>Phytophthora</taxon>
    </lineage>
</organism>
<sequence length="65" mass="7530">MVTTFWISARTCGCILAPLLEHSSRCGKRMKLFQLSIQDFLTFNRRSKEHVPHDHLGRQILMSSV</sequence>
<protein>
    <submittedName>
        <fullName evidence="1">Uncharacterized protein</fullName>
    </submittedName>
</protein>
<name>A0A8T1TPI5_9STRA</name>
<accession>A0A8T1TPI5</accession>
<feature type="non-terminal residue" evidence="1">
    <location>
        <position position="65"/>
    </location>
</feature>
<evidence type="ECO:0000313" key="1">
    <source>
        <dbReference type="EMBL" id="KAG6943817.1"/>
    </source>
</evidence>
<dbReference type="Proteomes" id="UP000688947">
    <property type="component" value="Unassembled WGS sequence"/>
</dbReference>
<reference evidence="1" key="1">
    <citation type="submission" date="2021-01" db="EMBL/GenBank/DDBJ databases">
        <title>Phytophthora aleatoria, a newly-described species from Pinus radiata is distinct from Phytophthora cactorum isolates based on comparative genomics.</title>
        <authorList>
            <person name="Mcdougal R."/>
            <person name="Panda P."/>
            <person name="Williams N."/>
            <person name="Studholme D.J."/>
        </authorList>
    </citation>
    <scope>NUCLEOTIDE SEQUENCE</scope>
    <source>
        <strain evidence="1">NZFS 3830</strain>
    </source>
</reference>
<dbReference type="EMBL" id="JAENGZ010002402">
    <property type="protein sequence ID" value="KAG6943817.1"/>
    <property type="molecule type" value="Genomic_DNA"/>
</dbReference>
<dbReference type="AlphaFoldDB" id="A0A8T1TPI5"/>
<comment type="caution">
    <text evidence="1">The sequence shown here is derived from an EMBL/GenBank/DDBJ whole genome shotgun (WGS) entry which is preliminary data.</text>
</comment>
<proteinExistence type="predicted"/>
<gene>
    <name evidence="1" type="ORF">JG687_00018221</name>
</gene>
<evidence type="ECO:0000313" key="2">
    <source>
        <dbReference type="Proteomes" id="UP000688947"/>
    </source>
</evidence>